<dbReference type="AlphaFoldDB" id="A0A059DWZ7"/>
<accession>A0A059DWZ7</accession>
<reference evidence="2 3" key="1">
    <citation type="journal article" date="2014" name="Antonie Van Leeuwenhoek">
        <title>Hyphomonas beringensis sp. nov. and Hyphomonas chukchiensis sp. nov., isolated from surface seawater of the Bering Sea and Chukchi Sea.</title>
        <authorList>
            <person name="Li C."/>
            <person name="Lai Q."/>
            <person name="Li G."/>
            <person name="Dong C."/>
            <person name="Wang J."/>
            <person name="Liao Y."/>
            <person name="Shao Z."/>
        </authorList>
    </citation>
    <scope>NUCLEOTIDE SEQUENCE [LARGE SCALE GENOMIC DNA]</scope>
    <source>
        <strain evidence="2 3">22II1-22F38</strain>
    </source>
</reference>
<evidence type="ECO:0000256" key="1">
    <source>
        <dbReference type="SAM" id="MobiDB-lite"/>
    </source>
</evidence>
<organism evidence="2 3">
    <name type="scientific">Hyphomonas atlantica</name>
    <dbReference type="NCBI Taxonomy" id="1280948"/>
    <lineage>
        <taxon>Bacteria</taxon>
        <taxon>Pseudomonadati</taxon>
        <taxon>Pseudomonadota</taxon>
        <taxon>Alphaproteobacteria</taxon>
        <taxon>Hyphomonadales</taxon>
        <taxon>Hyphomonadaceae</taxon>
        <taxon>Hyphomonas</taxon>
    </lineage>
</organism>
<protein>
    <submittedName>
        <fullName evidence="2">Uncharacterized protein</fullName>
    </submittedName>
</protein>
<evidence type="ECO:0000313" key="3">
    <source>
        <dbReference type="Proteomes" id="UP000024547"/>
    </source>
</evidence>
<sequence length="47" mass="5507">MPHSKEDKQFNETLKRMMDAKPKPHEEMKKGREQKSAAKNKPSDDSH</sequence>
<dbReference type="RefSeq" id="WP_155842032.1">
    <property type="nucleotide sequence ID" value="NZ_AWFH01000063.1"/>
</dbReference>
<keyword evidence="3" id="KW-1185">Reference proteome</keyword>
<feature type="region of interest" description="Disordered" evidence="1">
    <location>
        <begin position="1"/>
        <end position="47"/>
    </location>
</feature>
<gene>
    <name evidence="2" type="ORF">HY36_11950</name>
</gene>
<dbReference type="Proteomes" id="UP000024547">
    <property type="component" value="Unassembled WGS sequence"/>
</dbReference>
<proteinExistence type="predicted"/>
<dbReference type="PATRIC" id="fig|1280948.3.peg.3511"/>
<evidence type="ECO:0000313" key="2">
    <source>
        <dbReference type="EMBL" id="KCZ57883.1"/>
    </source>
</evidence>
<name>A0A059DWZ7_9PROT</name>
<dbReference type="EMBL" id="AWFH01000063">
    <property type="protein sequence ID" value="KCZ57883.1"/>
    <property type="molecule type" value="Genomic_DNA"/>
</dbReference>
<comment type="caution">
    <text evidence="2">The sequence shown here is derived from an EMBL/GenBank/DDBJ whole genome shotgun (WGS) entry which is preliminary data.</text>
</comment>